<reference evidence="29" key="3">
    <citation type="submission" date="2025-09" db="UniProtKB">
        <authorList>
            <consortium name="Ensembl"/>
        </authorList>
    </citation>
    <scope>IDENTIFICATION</scope>
</reference>
<evidence type="ECO:0000256" key="4">
    <source>
        <dbReference type="ARBA" id="ARBA00022475"/>
    </source>
</evidence>
<keyword evidence="5" id="KW-0109">Calcium transport</keyword>
<feature type="region of interest" description="Disordered" evidence="24">
    <location>
        <begin position="820"/>
        <end position="839"/>
    </location>
</feature>
<comment type="subcellular location">
    <subcellularLocation>
        <location evidence="1">Cell projection</location>
        <location evidence="1">Cilium membrane</location>
        <topology evidence="1">Multi-pass membrane protein</topology>
    </subcellularLocation>
</comment>
<dbReference type="FunFam" id="2.60.40.10:FF:000825">
    <property type="entry name" value="Polycystin 1, transient receptor potential channel interacting"/>
    <property type="match status" value="1"/>
</dbReference>
<protein>
    <recommendedName>
        <fullName evidence="20">Polycystin-1-like protein 1</fullName>
    </recommendedName>
    <alternativeName>
        <fullName evidence="22">PC1-like 1 protein</fullName>
    </alternativeName>
    <alternativeName>
        <fullName evidence="21">Polycystic kidney disease protein 1-like 1</fullName>
    </alternativeName>
</protein>
<dbReference type="SUPFAM" id="SSF49299">
    <property type="entry name" value="PKD domain"/>
    <property type="match status" value="1"/>
</dbReference>
<evidence type="ECO:0000313" key="29">
    <source>
        <dbReference type="Ensembl" id="ENSMLUP00000004524.2"/>
    </source>
</evidence>
<dbReference type="SUPFAM" id="SSF49723">
    <property type="entry name" value="Lipase/lipooxygenase domain (PLAT/LH2 domain)"/>
    <property type="match status" value="1"/>
</dbReference>
<dbReference type="PANTHER" id="PTHR46730">
    <property type="entry name" value="POLYCYSTIN-1"/>
    <property type="match status" value="1"/>
</dbReference>
<keyword evidence="12" id="KW-0969">Cilium</keyword>
<dbReference type="InterPro" id="IPR036392">
    <property type="entry name" value="PLAT/LH2_dom_sf"/>
</dbReference>
<keyword evidence="3" id="KW-0813">Transport</keyword>
<sequence>AGCWSSGGPGCHHRAMCAVGGLDGAFCELVQCACPAGPCSLKVEVPSCAVGPLRSAEDLAPELLPRTDATTGVPIQAAASAQTSIPTSQPAVWPRRSEVVPSPHSPHGLPPGPPCTLSLSTPRPGHQQLRPHAQCPAAAFPALGPEDAADPVAPRFPQADAQALPSLRFRVQITPEAALCLVMDFGDGSGVQMRTHRATGDVTVTTFHRYRRGMCSGSRGCVIRCEAKKHGATLSPAVMVLQSISTGRFTEVSSCPAVGGQHLFSFLRLFHGVYALQVVLYSESHGAEVRLGPYYVELGPEATSVFLNASSVLRGHMCAFGGSPTDPRSTTVSHRFPPTSSCNVSFALQTHVGGRRAWSSMAVRYRMQPVSVYTNGTVFATDTDITFVAVTKETIPLEFTWFFGEDLPVRTRRRSIQRRLGAPQWYRVVVQASNGMGSVASEPHRVQAQRRVVASGLVAADSALVNAPVTFQCRVSFGTDVAYRWDFGDGTGGRGNSSASHVYSREGEFTVEVVAFNAVSAVSLRKRLFIVRRPCQPPPVKNMGPGQVQVWRAQPVTLGVTFEAAILCDISQGLSYSWSLTNSAGSPVPLPPAISTHRQTFTVPHYFLEPGNYTALAQVQVRGSPVHSNYCVGVEVCARAPVSVISEGTHLFIPRTPLSTMVLRGSLSYDPDRPGATLRYHWACTPASAPGRPCFTGPSAHSPDAGAPTLSFAADSLSSGYDQFLVTLTVSSHGRNSSKAQVFLSTLPDVALRRVHISWETFRGVPVNWNEELSLRAACEDCGEAALSYSWDLFLVNATGRDREEVPFCRTVGLLGSSGLGSVSKLPESDPWSLGPRRAEPHVTPVQFAQKPWPWTLAQADLSATGRASAESTVPTPQVPAAGDPVAPEGDPWDEGSPGSPTPHPPVSDGTRESQLSQALPTPPPHPADFEAYYSDVQEAVPSRGRQPAAWTSMHLSASGPGASEDGSRGDGDNLVGPFLPTASARPALLVDWPKSPVSRAVFQGHTTSGITGQTVTVKPYSLRPGETYVLQAAVASGHSFLGKAQLYVTVNQAPRDVACQVQPHRGLEADTVFSVFCMLGRPDFRYEFGYQIGNASKYTLYRGTDAQHYFALPAGEPMDGYRVLVSTVITDGDGSQTQPCAVAVTVLPRLQGDRCPGEDVYNASLRSLSTLQQMGSDTEVRNYVAVTTGVLSRWAREGGSPSCGQWSRIQDAFISSICRLAPRDQEEAADSVLLLRDLLRFPNKMSLASALLILDCAHTLLAPSRPPAGCAVEAGQVRELILLVSGVLEASDHGHSRSSGRLLEEGAQAIADVLLGCLSSRGEHRVHVSAGQTEAQAQLYRHPQSSEQSLGPIQVRLPADLAGREPSPCYASQLLLFRRSPFLQGRVPGQVGALLALSLHRCSSRRPLHRPRLRTPVTAEFGEEDGPGDRRNETTFVLLRDRVNVHHFTGLSAASPEALQIRVEFSQPAARAFPVMLLVRFSEKPTPADFLLRQLHLWEGLTAHVSVPAAALEGHTQGYLSLLDADYDREPPNRYLAETVSYVVRFQGVHCLLWDPRREPESLPPQPAASPGKVNCSYDLLAAYSIARRSLNASFESRDVAQFRGRPENLLPSIFIVAITILYALLVTKSKRMDRREKKKMGYIFLQDSAPPSHQLYAVVVDTGFRAPAHFTAKVYIVLCGEDGLSEPRELCCPEKPLFERNSRHTFVLSTPAALGPLRKVRLWHDSGGACPAWYVSHVMVKELRQGRGRWFFPAECWLAAGRWDGRVERELACLRGGLGFRKLLFSRFTEQLEDLHVWASVHSRPAGRGLLHTPRLSVAFALLCAYACLAALVTTAGHGQLPPSVGPAGVPLGSFWTGFLCTLLASPGAQLLSLLFRLSQQAQGGKGVRSHEYIWVLWGTEAPGPVQGEGWGGVGSFKEPRSAPAVLCGGAQAQSAASGDGATQPPPELEACGAELGQWALREKRDCILGLQAPSRAFEGHVTTPWPRAPRPWLRSAAWAICGMVSVACGVGTVFLGYRFGPTQCGQWLCLLTISVTCCVFVTQPFMVGLVALGFAWKRRDDESFFTESLREATEGLGTGLAGLSCTRTPHSPCCSRPRGPGVVERVLAERQRARRLRRAHPPSTAWLRATREKMRRQTRTRAVLRDTCMSVLMLLLHLLITHAPSTRDEHSLNHAIRNTFARGARSSSGSLSSVDAWWDWSLTTLLDGVYPVGVPGAQPGALGGTCYLIGPAVLKQIRLSPGPSCELPRPLSMLPEDSLPTCHPKVGGSETPSVTNAETQRVAPSDPTACREHCELSLGRTRPAARAVLTGLRARRWVDHRTKAVSVHFVLYNPPTRLFSSVSLRAALLPAGGLTLSPLVESVTVFHSDSAPRYHLLLPQLAFLALTLTHLCLQLFRLAEEGVRGYWQKPGAWLELPLAGAGLAWYAASGHLLSLAGEVTEQLHMGLLRGFVDLSLLCSLPQRARWLQGTLSFLLTLKCLRLLGSHSAVASCIFATRRSLAGVLAPGLAGVLVLAAHAHLRGISLLTVAPPSGTFADASHRFPGSSQRDTFPGLSKAEQATAGRCTALLAAVTTLWVGMLRGSLMAFVPKRKSFQSQSLVRLGDVMAYVWGAACSALGLERRPPEEAEPATRHNPSLDEFADLLDELLLKIDSLSARLPVPLPVQPPRDAPQAGAGAEGSPSLGASDDQAARPSGIEKP</sequence>
<evidence type="ECO:0000313" key="30">
    <source>
        <dbReference type="Proteomes" id="UP000001074"/>
    </source>
</evidence>
<feature type="region of interest" description="Disordered" evidence="24">
    <location>
        <begin position="2270"/>
        <end position="2289"/>
    </location>
</feature>
<evidence type="ECO:0000256" key="9">
    <source>
        <dbReference type="ARBA" id="ARBA00022837"/>
    </source>
</evidence>
<comment type="subunit">
    <text evidence="19">Heterodimer. Interacts with PKD2 to form a calcium channel. Interacts with PKD2L1; to form ciliary calcium channel. May interact with GNA12, GNAS, GNAI1 and GNAI2.</text>
</comment>
<keyword evidence="17" id="KW-0407">Ion channel</keyword>
<feature type="domain" description="REJ" evidence="28">
    <location>
        <begin position="535"/>
        <end position="1432"/>
    </location>
</feature>
<reference evidence="29" key="2">
    <citation type="submission" date="2025-08" db="UniProtKB">
        <authorList>
            <consortium name="Ensembl"/>
        </authorList>
    </citation>
    <scope>IDENTIFICATION</scope>
</reference>
<evidence type="ECO:0000256" key="22">
    <source>
        <dbReference type="ARBA" id="ARBA00082084"/>
    </source>
</evidence>
<feature type="domain" description="PKD" evidence="26">
    <location>
        <begin position="478"/>
        <end position="530"/>
    </location>
</feature>
<dbReference type="FunFam" id="2.60.60.20:FF:000017">
    <property type="entry name" value="Polycystin 1 like 1, transient receptor potential channel interacting"/>
    <property type="match status" value="1"/>
</dbReference>
<feature type="compositionally biased region" description="Polar residues" evidence="24">
    <location>
        <begin position="79"/>
        <end position="90"/>
    </location>
</feature>
<dbReference type="PROSITE" id="PS50095">
    <property type="entry name" value="PLAT"/>
    <property type="match status" value="1"/>
</dbReference>
<evidence type="ECO:0000256" key="3">
    <source>
        <dbReference type="ARBA" id="ARBA00022448"/>
    </source>
</evidence>
<feature type="compositionally biased region" description="Pro residues" evidence="24">
    <location>
        <begin position="2663"/>
        <end position="2672"/>
    </location>
</feature>
<dbReference type="GO" id="GO:0097730">
    <property type="term" value="C:non-motile cilium"/>
    <property type="evidence" value="ECO:0007669"/>
    <property type="project" value="Ensembl"/>
</dbReference>
<keyword evidence="16" id="KW-0966">Cell projection</keyword>
<keyword evidence="4" id="KW-1003">Cell membrane</keyword>
<evidence type="ECO:0000259" key="28">
    <source>
        <dbReference type="PROSITE" id="PS51111"/>
    </source>
</evidence>
<evidence type="ECO:0000256" key="13">
    <source>
        <dbReference type="ARBA" id="ARBA00023136"/>
    </source>
</evidence>
<dbReference type="InterPro" id="IPR000601">
    <property type="entry name" value="PKD_dom"/>
</dbReference>
<dbReference type="InterPro" id="IPR002859">
    <property type="entry name" value="PKD/REJ-like"/>
</dbReference>
<name>L7N175_MYOLU</name>
<keyword evidence="30" id="KW-1185">Reference proteome</keyword>
<keyword evidence="8" id="KW-0677">Repeat</keyword>
<keyword evidence="6" id="KW-0107">Calcium channel</keyword>
<evidence type="ECO:0000256" key="19">
    <source>
        <dbReference type="ARBA" id="ARBA00063851"/>
    </source>
</evidence>
<feature type="compositionally biased region" description="Polar residues" evidence="24">
    <location>
        <begin position="2273"/>
        <end position="2282"/>
    </location>
</feature>
<feature type="region of interest" description="Disordered" evidence="24">
    <location>
        <begin position="862"/>
        <end position="975"/>
    </location>
</feature>
<evidence type="ECO:0000256" key="11">
    <source>
        <dbReference type="ARBA" id="ARBA00023065"/>
    </source>
</evidence>
<dbReference type="EMBL" id="AAPE02057108">
    <property type="status" value="NOT_ANNOTATED_CDS"/>
    <property type="molecule type" value="Genomic_DNA"/>
</dbReference>
<dbReference type="InterPro" id="IPR046791">
    <property type="entry name" value="Polycystin_dom"/>
</dbReference>
<organism evidence="29 30">
    <name type="scientific">Myotis lucifugus</name>
    <name type="common">Little brown bat</name>
    <dbReference type="NCBI Taxonomy" id="59463"/>
    <lineage>
        <taxon>Eukaryota</taxon>
        <taxon>Metazoa</taxon>
        <taxon>Chordata</taxon>
        <taxon>Craniata</taxon>
        <taxon>Vertebrata</taxon>
        <taxon>Euteleostomi</taxon>
        <taxon>Mammalia</taxon>
        <taxon>Eutheria</taxon>
        <taxon>Laurasiatheria</taxon>
        <taxon>Chiroptera</taxon>
        <taxon>Yangochiroptera</taxon>
        <taxon>Vespertilionidae</taxon>
        <taxon>Myotis</taxon>
    </lineage>
</organism>
<dbReference type="GO" id="GO:0034704">
    <property type="term" value="C:calcium channel complex"/>
    <property type="evidence" value="ECO:0007669"/>
    <property type="project" value="Ensembl"/>
</dbReference>
<dbReference type="InterPro" id="IPR001024">
    <property type="entry name" value="PLAT/LH2_dom"/>
</dbReference>
<evidence type="ECO:0000259" key="26">
    <source>
        <dbReference type="PROSITE" id="PS50093"/>
    </source>
</evidence>
<comment type="function">
    <text evidence="18">Component of a calcium-permeant ion channel formed by PKD1L2 and PKD1L1 in primary cilia, where it controls cilium calcium concentration, without affecting cytoplasmic calcium concentration, and regulates sonic hedgehog/SHH signaling and GLI2 transcription. The PKD1L1:PKD2L1 channel complex is mechanosensitive only at high pressures and is highly temperature sensitive. Also involved in left/right axis specification downstream of nodal flow by forming a complex with PKD2 in cilia to facilitate flow detection in left/right patterning. May function as a G-protein-coupled receptor.</text>
</comment>
<evidence type="ECO:0000259" key="27">
    <source>
        <dbReference type="PROSITE" id="PS50095"/>
    </source>
</evidence>
<reference evidence="29 30" key="1">
    <citation type="journal article" date="2011" name="Nature">
        <title>A high-resolution map of human evolutionary constraint using 29 mammals.</title>
        <authorList>
            <person name="Lindblad-Toh K."/>
            <person name="Garber M."/>
            <person name="Zuk O."/>
            <person name="Lin M.F."/>
            <person name="Parker B.J."/>
            <person name="Washietl S."/>
            <person name="Kheradpour P."/>
            <person name="Ernst J."/>
            <person name="Jordan G."/>
            <person name="Mauceli E."/>
            <person name="Ward L.D."/>
            <person name="Lowe C.B."/>
            <person name="Holloway A.K."/>
            <person name="Clamp M."/>
            <person name="Gnerre S."/>
            <person name="Alfoldi J."/>
            <person name="Beal K."/>
            <person name="Chang J."/>
            <person name="Clawson H."/>
            <person name="Cuff J."/>
            <person name="Di Palma F."/>
            <person name="Fitzgerald S."/>
            <person name="Flicek P."/>
            <person name="Guttman M."/>
            <person name="Hubisz M.J."/>
            <person name="Jaffe D.B."/>
            <person name="Jungreis I."/>
            <person name="Kent W.J."/>
            <person name="Kostka D."/>
            <person name="Lara M."/>
            <person name="Martins A.L."/>
            <person name="Massingham T."/>
            <person name="Moltke I."/>
            <person name="Raney B.J."/>
            <person name="Rasmussen M.D."/>
            <person name="Robinson J."/>
            <person name="Stark A."/>
            <person name="Vilella A.J."/>
            <person name="Wen J."/>
            <person name="Xie X."/>
            <person name="Zody M.C."/>
            <person name="Baldwin J."/>
            <person name="Bloom T."/>
            <person name="Chin C.W."/>
            <person name="Heiman D."/>
            <person name="Nicol R."/>
            <person name="Nusbaum C."/>
            <person name="Young S."/>
            <person name="Wilkinson J."/>
            <person name="Worley K.C."/>
            <person name="Kovar C.L."/>
            <person name="Muzny D.M."/>
            <person name="Gibbs R.A."/>
            <person name="Cree A."/>
            <person name="Dihn H.H."/>
            <person name="Fowler G."/>
            <person name="Jhangiani S."/>
            <person name="Joshi V."/>
            <person name="Lee S."/>
            <person name="Lewis L.R."/>
            <person name="Nazareth L.V."/>
            <person name="Okwuonu G."/>
            <person name="Santibanez J."/>
            <person name="Warren W.C."/>
            <person name="Mardis E.R."/>
            <person name="Weinstock G.M."/>
            <person name="Wilson R.K."/>
            <person name="Delehaunty K."/>
            <person name="Dooling D."/>
            <person name="Fronik C."/>
            <person name="Fulton L."/>
            <person name="Fulton B."/>
            <person name="Graves T."/>
            <person name="Minx P."/>
            <person name="Sodergren E."/>
            <person name="Birney E."/>
            <person name="Margulies E.H."/>
            <person name="Herrero J."/>
            <person name="Green E.D."/>
            <person name="Haussler D."/>
            <person name="Siepel A."/>
            <person name="Goldman N."/>
            <person name="Pollard K.S."/>
            <person name="Pedersen J.S."/>
            <person name="Lander E.S."/>
            <person name="Kellis M."/>
        </authorList>
    </citation>
    <scope>NUCLEOTIDE SEQUENCE [LARGE SCALE GENOMIC DNA]</scope>
</reference>
<keyword evidence="15" id="KW-0325">Glycoprotein</keyword>
<feature type="transmembrane region" description="Helical" evidence="25">
    <location>
        <begin position="1857"/>
        <end position="1878"/>
    </location>
</feature>
<evidence type="ECO:0000256" key="18">
    <source>
        <dbReference type="ARBA" id="ARBA00054690"/>
    </source>
</evidence>
<dbReference type="Pfam" id="PF01477">
    <property type="entry name" value="PLAT"/>
    <property type="match status" value="1"/>
</dbReference>
<keyword evidence="10 25" id="KW-1133">Transmembrane helix</keyword>
<evidence type="ECO:0000256" key="5">
    <source>
        <dbReference type="ARBA" id="ARBA00022568"/>
    </source>
</evidence>
<dbReference type="InterPro" id="IPR013783">
    <property type="entry name" value="Ig-like_fold"/>
</dbReference>
<feature type="transmembrane region" description="Helical" evidence="25">
    <location>
        <begin position="1611"/>
        <end position="1629"/>
    </location>
</feature>
<dbReference type="Ensembl" id="ENSMLUT00000004962.2">
    <property type="protein sequence ID" value="ENSMLUP00000004524.2"/>
    <property type="gene ID" value="ENSMLUG00000015360.2"/>
</dbReference>
<dbReference type="SMART" id="SM00308">
    <property type="entry name" value="LH2"/>
    <property type="match status" value="1"/>
</dbReference>
<evidence type="ECO:0000256" key="21">
    <source>
        <dbReference type="ARBA" id="ARBA00081200"/>
    </source>
</evidence>
<dbReference type="Pfam" id="PF00801">
    <property type="entry name" value="PKD"/>
    <property type="match status" value="1"/>
</dbReference>
<dbReference type="PROSITE" id="PS51111">
    <property type="entry name" value="REJ"/>
    <property type="match status" value="1"/>
</dbReference>
<feature type="transmembrane region" description="Helical" evidence="25">
    <location>
        <begin position="1999"/>
        <end position="2022"/>
    </location>
</feature>
<dbReference type="PROSITE" id="PS50093">
    <property type="entry name" value="PKD"/>
    <property type="match status" value="1"/>
</dbReference>
<dbReference type="eggNOG" id="KOG3599">
    <property type="taxonomic scope" value="Eukaryota"/>
</dbReference>
<evidence type="ECO:0000256" key="1">
    <source>
        <dbReference type="ARBA" id="ARBA00004272"/>
    </source>
</evidence>
<dbReference type="OMA" id="QQGAWTH"/>
<dbReference type="CDD" id="cd01752">
    <property type="entry name" value="PLAT_polycystin"/>
    <property type="match status" value="1"/>
</dbReference>
<evidence type="ECO:0000256" key="24">
    <source>
        <dbReference type="SAM" id="MobiDB-lite"/>
    </source>
</evidence>
<dbReference type="GO" id="GO:0060170">
    <property type="term" value="C:ciliary membrane"/>
    <property type="evidence" value="ECO:0007669"/>
    <property type="project" value="UniProtKB-SubCell"/>
</dbReference>
<keyword evidence="13 25" id="KW-0472">Membrane</keyword>
<dbReference type="Gene3D" id="2.60.60.20">
    <property type="entry name" value="PLAT/LH2 domain"/>
    <property type="match status" value="1"/>
</dbReference>
<dbReference type="Proteomes" id="UP000001074">
    <property type="component" value="Unassembled WGS sequence"/>
</dbReference>
<evidence type="ECO:0000256" key="15">
    <source>
        <dbReference type="ARBA" id="ARBA00023180"/>
    </source>
</evidence>
<dbReference type="CDD" id="cd00146">
    <property type="entry name" value="PKD"/>
    <property type="match status" value="1"/>
</dbReference>
<dbReference type="InterPro" id="IPR042060">
    <property type="entry name" value="PLAT_polycystin1"/>
</dbReference>
<evidence type="ECO:0000256" key="17">
    <source>
        <dbReference type="ARBA" id="ARBA00023303"/>
    </source>
</evidence>
<evidence type="ECO:0000256" key="2">
    <source>
        <dbReference type="ARBA" id="ARBA00007200"/>
    </source>
</evidence>
<evidence type="ECO:0000256" key="10">
    <source>
        <dbReference type="ARBA" id="ARBA00022989"/>
    </source>
</evidence>
<evidence type="ECO:0000256" key="14">
    <source>
        <dbReference type="ARBA" id="ARBA00023157"/>
    </source>
</evidence>
<dbReference type="InterPro" id="IPR022409">
    <property type="entry name" value="PKD/Chitinase_dom"/>
</dbReference>
<dbReference type="PANTHER" id="PTHR46730:SF4">
    <property type="entry name" value="POLYCYSTIC KIDNEY DISEASE PROTEIN 1-LIKE 1"/>
    <property type="match status" value="1"/>
</dbReference>
<evidence type="ECO:0000256" key="16">
    <source>
        <dbReference type="ARBA" id="ARBA00023273"/>
    </source>
</evidence>
<feature type="transmembrane region" description="Helical" evidence="25">
    <location>
        <begin position="2145"/>
        <end position="2163"/>
    </location>
</feature>
<dbReference type="InParanoid" id="L7N175"/>
<dbReference type="Gene3D" id="2.60.40.10">
    <property type="entry name" value="Immunoglobulins"/>
    <property type="match status" value="2"/>
</dbReference>
<comment type="similarity">
    <text evidence="2">Belongs to the polycystin family.</text>
</comment>
<dbReference type="InterPro" id="IPR014010">
    <property type="entry name" value="REJ_dom"/>
</dbReference>
<dbReference type="GeneTree" id="ENSGT00940000162104"/>
<keyword evidence="7 25" id="KW-0812">Transmembrane</keyword>
<feature type="transmembrane region" description="Helical" evidence="25">
    <location>
        <begin position="2028"/>
        <end position="2059"/>
    </location>
</feature>
<dbReference type="InterPro" id="IPR035986">
    <property type="entry name" value="PKD_dom_sf"/>
</dbReference>
<accession>L7N175</accession>
<evidence type="ECO:0000256" key="20">
    <source>
        <dbReference type="ARBA" id="ARBA00073797"/>
    </source>
</evidence>
<dbReference type="Pfam" id="PF02010">
    <property type="entry name" value="REJ"/>
    <property type="match status" value="2"/>
</dbReference>
<feature type="region of interest" description="Disordered" evidence="24">
    <location>
        <begin position="2663"/>
        <end position="2702"/>
    </location>
</feature>
<comment type="caution">
    <text evidence="23">Lacks conserved residue(s) required for the propagation of feature annotation.</text>
</comment>
<evidence type="ECO:0000256" key="25">
    <source>
        <dbReference type="SAM" id="Phobius"/>
    </source>
</evidence>
<feature type="transmembrane region" description="Helical" evidence="25">
    <location>
        <begin position="1818"/>
        <end position="1837"/>
    </location>
</feature>
<evidence type="ECO:0000256" key="7">
    <source>
        <dbReference type="ARBA" id="ARBA00022692"/>
    </source>
</evidence>
<keyword evidence="11" id="KW-0406">Ion transport</keyword>
<evidence type="ECO:0000256" key="8">
    <source>
        <dbReference type="ARBA" id="ARBA00022737"/>
    </source>
</evidence>
<dbReference type="SMART" id="SM00089">
    <property type="entry name" value="PKD"/>
    <property type="match status" value="2"/>
</dbReference>
<proteinExistence type="inferred from homology"/>
<dbReference type="GO" id="GO:0005262">
    <property type="term" value="F:calcium channel activity"/>
    <property type="evidence" value="ECO:0007669"/>
    <property type="project" value="UniProtKB-KW"/>
</dbReference>
<dbReference type="Pfam" id="PF20519">
    <property type="entry name" value="Polycystin_dom"/>
    <property type="match status" value="1"/>
</dbReference>
<feature type="domain" description="PLAT" evidence="27">
    <location>
        <begin position="1656"/>
        <end position="1774"/>
    </location>
</feature>
<feature type="region of interest" description="Disordered" evidence="24">
    <location>
        <begin position="78"/>
        <end position="113"/>
    </location>
</feature>
<keyword evidence="14" id="KW-1015">Disulfide bond</keyword>
<keyword evidence="9" id="KW-0106">Calcium</keyword>
<dbReference type="STRING" id="59463.ENSMLUP00000004524"/>
<evidence type="ECO:0000256" key="23">
    <source>
        <dbReference type="PROSITE-ProRule" id="PRU00152"/>
    </source>
</evidence>
<evidence type="ECO:0000256" key="12">
    <source>
        <dbReference type="ARBA" id="ARBA00023069"/>
    </source>
</evidence>
<evidence type="ECO:0000256" key="6">
    <source>
        <dbReference type="ARBA" id="ARBA00022673"/>
    </source>
</evidence>
<gene>
    <name evidence="29" type="primary">PKD1L1</name>
</gene>